<dbReference type="Proteomes" id="UP001631957">
    <property type="component" value="Unassembled WGS sequence"/>
</dbReference>
<keyword evidence="2" id="KW-1185">Reference proteome</keyword>
<sequence>MELVRFEGAGSSVVVRVTGWEDGWFDGEIVVRSGFVEGSVRVGGNEEDLEEWGALLDVLEDEEAYEDEDGEVFAGDWPREGRTAYLRVVAEDPLVVEVRDAPGTGICVRVPFEVGDGWVAEARERLGALSVGGSTLG</sequence>
<dbReference type="Pfam" id="PF19384">
    <property type="entry name" value="DUF5959"/>
    <property type="match status" value="1"/>
</dbReference>
<organism evidence="1 2">
    <name type="scientific">Streptomyces niveiscabiei</name>
    <dbReference type="NCBI Taxonomy" id="164115"/>
    <lineage>
        <taxon>Bacteria</taxon>
        <taxon>Bacillati</taxon>
        <taxon>Actinomycetota</taxon>
        <taxon>Actinomycetes</taxon>
        <taxon>Kitasatosporales</taxon>
        <taxon>Streptomycetaceae</taxon>
        <taxon>Streptomyces</taxon>
    </lineage>
</organism>
<dbReference type="RefSeq" id="WP_112476379.1">
    <property type="nucleotide sequence ID" value="NZ_JBJVNI010000016.1"/>
</dbReference>
<dbReference type="EMBL" id="JBJVNI010000016">
    <property type="protein sequence ID" value="MFM9612656.1"/>
    <property type="molecule type" value="Genomic_DNA"/>
</dbReference>
<dbReference type="InterPro" id="IPR046003">
    <property type="entry name" value="DUF5959"/>
</dbReference>
<protein>
    <submittedName>
        <fullName evidence="1">DUF5959 family protein</fullName>
    </submittedName>
</protein>
<accession>A0ABW9HY23</accession>
<evidence type="ECO:0000313" key="1">
    <source>
        <dbReference type="EMBL" id="MFM9612656.1"/>
    </source>
</evidence>
<reference evidence="1 2" key="1">
    <citation type="submission" date="2024-12" db="EMBL/GenBank/DDBJ databases">
        <title>Forecasting of Potato common scab and diversities of Pathogenic streptomyces spp. in china.</title>
        <authorList>
            <person name="Handique U."/>
            <person name="Wu J."/>
        </authorList>
    </citation>
    <scope>NUCLEOTIDE SEQUENCE [LARGE SCALE GENOMIC DNA]</scope>
    <source>
        <strain evidence="1 2">ZRIMU1530</strain>
    </source>
</reference>
<comment type="caution">
    <text evidence="1">The sequence shown here is derived from an EMBL/GenBank/DDBJ whole genome shotgun (WGS) entry which is preliminary data.</text>
</comment>
<name>A0ABW9HY23_9ACTN</name>
<proteinExistence type="predicted"/>
<evidence type="ECO:0000313" key="2">
    <source>
        <dbReference type="Proteomes" id="UP001631957"/>
    </source>
</evidence>
<gene>
    <name evidence="1" type="ORF">ACKI18_28580</name>
</gene>